<dbReference type="Proteomes" id="UP000304900">
    <property type="component" value="Unassembled WGS sequence"/>
</dbReference>
<gene>
    <name evidence="2" type="ORF">FDK13_31155</name>
</gene>
<name>A0A4U6CV08_9BACT</name>
<dbReference type="OrthoDB" id="958621at2"/>
<evidence type="ECO:0000313" key="2">
    <source>
        <dbReference type="EMBL" id="TKT86908.1"/>
    </source>
</evidence>
<dbReference type="EMBL" id="SZVO01000022">
    <property type="protein sequence ID" value="TKT86908.1"/>
    <property type="molecule type" value="Genomic_DNA"/>
</dbReference>
<dbReference type="AlphaFoldDB" id="A0A4U6CV08"/>
<comment type="caution">
    <text evidence="2">The sequence shown here is derived from an EMBL/GenBank/DDBJ whole genome shotgun (WGS) entry which is preliminary data.</text>
</comment>
<dbReference type="RefSeq" id="WP_137343939.1">
    <property type="nucleotide sequence ID" value="NZ_BSQH01000023.1"/>
</dbReference>
<evidence type="ECO:0000313" key="3">
    <source>
        <dbReference type="Proteomes" id="UP000304900"/>
    </source>
</evidence>
<protein>
    <submittedName>
        <fullName evidence="2">Uncharacterized protein</fullName>
    </submittedName>
</protein>
<feature type="signal peptide" evidence="1">
    <location>
        <begin position="1"/>
        <end position="22"/>
    </location>
</feature>
<keyword evidence="1" id="KW-0732">Signal</keyword>
<organism evidence="2 3">
    <name type="scientific">Dyadobacter frigoris</name>
    <dbReference type="NCBI Taxonomy" id="2576211"/>
    <lineage>
        <taxon>Bacteria</taxon>
        <taxon>Pseudomonadati</taxon>
        <taxon>Bacteroidota</taxon>
        <taxon>Cytophagia</taxon>
        <taxon>Cytophagales</taxon>
        <taxon>Spirosomataceae</taxon>
        <taxon>Dyadobacter</taxon>
    </lineage>
</organism>
<keyword evidence="3" id="KW-1185">Reference proteome</keyword>
<sequence>MKSTVLLIAGLLISIISFAQQAASDTWSNVTQASDDRYTNPKKPLYAGPNGWYNFGEVRAEGSTNTTLKFAYKGGFNETMGMFVLVDQGKLQTFTLDFGTAEPAAGTYQISKEGNTAQKKVAVSFSDVANKKIKDWSGSDGSGSVTVSKINGFLYFKCRNVVLNASGVYNEGNFKQSLKIGIEGAVKL</sequence>
<proteinExistence type="predicted"/>
<evidence type="ECO:0000256" key="1">
    <source>
        <dbReference type="SAM" id="SignalP"/>
    </source>
</evidence>
<reference evidence="2 3" key="1">
    <citation type="submission" date="2019-05" db="EMBL/GenBank/DDBJ databases">
        <title>Dyadobacter AR-3-8 sp. nov., isolated from arctic soil.</title>
        <authorList>
            <person name="Chaudhary D.K."/>
        </authorList>
    </citation>
    <scope>NUCLEOTIDE SEQUENCE [LARGE SCALE GENOMIC DNA]</scope>
    <source>
        <strain evidence="2 3">AR-3-8</strain>
    </source>
</reference>
<feature type="chain" id="PRO_5021030727" evidence="1">
    <location>
        <begin position="23"/>
        <end position="188"/>
    </location>
</feature>
<accession>A0A4U6CV08</accession>